<reference evidence="1 2" key="1">
    <citation type="submission" date="2003-12" db="EMBL/GenBank/DDBJ databases">
        <title>Genome organization and characterization of Mycobacteriophages Bethlehem and U2.</title>
        <authorList>
            <person name="Hatfull G.F."/>
            <person name="Kelchner V.A."/>
            <person name="Pedulla M.L."/>
            <person name="Ford M.E."/>
            <person name="Houtz J.M."/>
            <person name="Hendrix R.W."/>
        </authorList>
    </citation>
    <scope>NUCLEOTIDE SEQUENCE [LARGE SCALE GENOMIC DNA]</scope>
</reference>
<dbReference type="EMBL" id="AY500152">
    <property type="protein sequence ID" value="AAR89705.1"/>
    <property type="molecule type" value="Genomic_DNA"/>
</dbReference>
<keyword evidence="2" id="KW-1185">Reference proteome</keyword>
<dbReference type="Proteomes" id="UP000002085">
    <property type="component" value="Segment"/>
</dbReference>
<dbReference type="OrthoDB" id="22720at10239"/>
<proteinExistence type="predicted"/>
<dbReference type="GeneID" id="5625697"/>
<sequence>MNEKEFAEHVRKAVKAHMEKEWAENPERTERVKAFVRKVDARAEEMRAAGASHEEIKAMYDNAVNTDEYKRLKDG</sequence>
<dbReference type="KEGG" id="vg:5625697"/>
<evidence type="ECO:0000313" key="1">
    <source>
        <dbReference type="EMBL" id="AAR89705.1"/>
    </source>
</evidence>
<gene>
    <name evidence="1" type="ORF">PBI_U2_66</name>
</gene>
<evidence type="ECO:0000313" key="2">
    <source>
        <dbReference type="Proteomes" id="UP000002085"/>
    </source>
</evidence>
<name>Q5J5N9_9CAUD</name>
<organism evidence="1 2">
    <name type="scientific">Mycobacterium phage U2</name>
    <dbReference type="NCBI Taxonomy" id="260120"/>
    <lineage>
        <taxon>Viruses</taxon>
        <taxon>Duplodnaviria</taxon>
        <taxon>Heunggongvirae</taxon>
        <taxon>Uroviricota</taxon>
        <taxon>Caudoviricetes</taxon>
        <taxon>Fromanvirus</taxon>
        <taxon>Fromanvirus U2</taxon>
    </lineage>
</organism>
<accession>Q5J5N9</accession>
<protein>
    <submittedName>
        <fullName evidence="1">Uncharacterized protein</fullName>
    </submittedName>
</protein>
<dbReference type="RefSeq" id="YP_001491636.1">
    <property type="nucleotide sequence ID" value="NC_009877.1"/>
</dbReference>